<dbReference type="EMBL" id="CAJNOT010000573">
    <property type="protein sequence ID" value="CAF1024847.1"/>
    <property type="molecule type" value="Genomic_DNA"/>
</dbReference>
<gene>
    <name evidence="2" type="ORF">ZHD862_LOCUS13728</name>
</gene>
<evidence type="ECO:0000313" key="3">
    <source>
        <dbReference type="Proteomes" id="UP000663864"/>
    </source>
</evidence>
<dbReference type="Proteomes" id="UP000663864">
    <property type="component" value="Unassembled WGS sequence"/>
</dbReference>
<comment type="caution">
    <text evidence="2">The sequence shown here is derived from an EMBL/GenBank/DDBJ whole genome shotgun (WGS) entry which is preliminary data.</text>
</comment>
<reference evidence="2" key="1">
    <citation type="submission" date="2021-02" db="EMBL/GenBank/DDBJ databases">
        <authorList>
            <person name="Nowell W R."/>
        </authorList>
    </citation>
    <scope>NUCLEOTIDE SEQUENCE</scope>
</reference>
<evidence type="ECO:0000313" key="2">
    <source>
        <dbReference type="EMBL" id="CAF1024847.1"/>
    </source>
</evidence>
<sequence length="435" mass="50658">MILAAAACAVAGAAGLSYIFDDNNDEQQATNMKYETVTVSSTILDKQGIVKYVIHPYSYMYYPFIKQEQNKCIVTFINKYKLNQLKLPIENYKEKMNYSLFKQDFSMIFFWSIPLKAHLLQTSTKSCFIKDNFNIFERSLIKISIGIQNEINENIGMSYISSEIALSNYDQYSYQTNRQKQSLTLNNDEYNNTFDSLSYNPIINDNIIPIGILKKKKSNINENENNQKRFCYDKILNSNHENLMRNIILENVNLCVENLSKILNESCSNNEKQLTTLHNSSSFISLMNNNNNKLKSSIRQDIYKNKHSDLFQHEESLDSLNNENNNTNPIEQLSDGIILHRGKRFGRVLGEPMIRKYNENEQSSHSINELNRLLSKTNCLLMRQQNIESIEDLIRLFLEQGQQNFTEIMINLFKVDPFIVEQINLILIKWAKKLT</sequence>
<organism evidence="2 3">
    <name type="scientific">Rotaria sordida</name>
    <dbReference type="NCBI Taxonomy" id="392033"/>
    <lineage>
        <taxon>Eukaryota</taxon>
        <taxon>Metazoa</taxon>
        <taxon>Spiralia</taxon>
        <taxon>Gnathifera</taxon>
        <taxon>Rotifera</taxon>
        <taxon>Eurotatoria</taxon>
        <taxon>Bdelloidea</taxon>
        <taxon>Philodinida</taxon>
        <taxon>Philodinidae</taxon>
        <taxon>Rotaria</taxon>
    </lineage>
</organism>
<name>A0A814II11_9BILA</name>
<evidence type="ECO:0000256" key="1">
    <source>
        <dbReference type="SAM" id="SignalP"/>
    </source>
</evidence>
<accession>A0A814II11</accession>
<feature type="signal peptide" evidence="1">
    <location>
        <begin position="1"/>
        <end position="15"/>
    </location>
</feature>
<protein>
    <submittedName>
        <fullName evidence="2">Uncharacterized protein</fullName>
    </submittedName>
</protein>
<proteinExistence type="predicted"/>
<dbReference type="AlphaFoldDB" id="A0A814II11"/>
<feature type="chain" id="PRO_5032267491" evidence="1">
    <location>
        <begin position="16"/>
        <end position="435"/>
    </location>
</feature>
<keyword evidence="1" id="KW-0732">Signal</keyword>